<evidence type="ECO:0000256" key="6">
    <source>
        <dbReference type="ARBA" id="ARBA00022842"/>
    </source>
</evidence>
<keyword evidence="8" id="KW-0800">Toxin</keyword>
<dbReference type="InterPro" id="IPR002716">
    <property type="entry name" value="PIN_dom"/>
</dbReference>
<evidence type="ECO:0000256" key="7">
    <source>
        <dbReference type="ARBA" id="ARBA00038093"/>
    </source>
</evidence>
<keyword evidence="6 8" id="KW-0460">Magnesium</keyword>
<dbReference type="GO" id="GO:0090729">
    <property type="term" value="F:toxin activity"/>
    <property type="evidence" value="ECO:0007669"/>
    <property type="project" value="UniProtKB-KW"/>
</dbReference>
<dbReference type="InterPro" id="IPR050556">
    <property type="entry name" value="Type_II_TA_system_RNase"/>
</dbReference>
<name>A0A158BEH3_9BURK</name>
<organism evidence="10 11">
    <name type="scientific">Caballeronia pedi</name>
    <dbReference type="NCBI Taxonomy" id="1777141"/>
    <lineage>
        <taxon>Bacteria</taxon>
        <taxon>Pseudomonadati</taxon>
        <taxon>Pseudomonadota</taxon>
        <taxon>Betaproteobacteria</taxon>
        <taxon>Burkholderiales</taxon>
        <taxon>Burkholderiaceae</taxon>
        <taxon>Caballeronia</taxon>
    </lineage>
</organism>
<keyword evidence="5 8" id="KW-0378">Hydrolase</keyword>
<dbReference type="GO" id="GO:0000287">
    <property type="term" value="F:magnesium ion binding"/>
    <property type="evidence" value="ECO:0007669"/>
    <property type="project" value="UniProtKB-UniRule"/>
</dbReference>
<dbReference type="CDD" id="cd18731">
    <property type="entry name" value="PIN_NgFitB-like"/>
    <property type="match status" value="1"/>
</dbReference>
<comment type="similarity">
    <text evidence="7 8">Belongs to the PINc/VapC protein family.</text>
</comment>
<evidence type="ECO:0000256" key="1">
    <source>
        <dbReference type="ARBA" id="ARBA00001946"/>
    </source>
</evidence>
<dbReference type="InterPro" id="IPR029060">
    <property type="entry name" value="PIN-like_dom_sf"/>
</dbReference>
<dbReference type="InterPro" id="IPR022907">
    <property type="entry name" value="VapC_family"/>
</dbReference>
<comment type="cofactor">
    <cofactor evidence="1 8">
        <name>Mg(2+)</name>
        <dbReference type="ChEBI" id="CHEBI:18420"/>
    </cofactor>
</comment>
<evidence type="ECO:0000256" key="4">
    <source>
        <dbReference type="ARBA" id="ARBA00022723"/>
    </source>
</evidence>
<reference evidence="10" key="1">
    <citation type="submission" date="2016-01" db="EMBL/GenBank/DDBJ databases">
        <authorList>
            <person name="Peeters C."/>
        </authorList>
    </citation>
    <scope>NUCLEOTIDE SEQUENCE [LARGE SCALE GENOMIC DNA]</scope>
    <source>
        <strain evidence="10">LMG 29323</strain>
    </source>
</reference>
<feature type="binding site" evidence="8">
    <location>
        <position position="104"/>
    </location>
    <ligand>
        <name>Mg(2+)</name>
        <dbReference type="ChEBI" id="CHEBI:18420"/>
    </ligand>
</feature>
<proteinExistence type="inferred from homology"/>
<sequence>MILLDTNVVSELFRLAPDMKVIEWIDAQPLQTLYLSAITVAEMRWGVAQLPAGKRRDALNAKLEEGLLPLVATRVLPFDIDCAQSYADLMTKARAEGRGVALADGLIAAVAAAKGLAVATRDTSPFEAAGLKVFNPWD</sequence>
<dbReference type="Proteomes" id="UP000054911">
    <property type="component" value="Unassembled WGS sequence"/>
</dbReference>
<dbReference type="EMBL" id="FCOE02000010">
    <property type="protein sequence ID" value="SAK68474.1"/>
    <property type="molecule type" value="Genomic_DNA"/>
</dbReference>
<accession>A0A158BEH3</accession>
<evidence type="ECO:0000256" key="5">
    <source>
        <dbReference type="ARBA" id="ARBA00022801"/>
    </source>
</evidence>
<comment type="caution">
    <text evidence="10">The sequence shown here is derived from an EMBL/GenBank/DDBJ whole genome shotgun (WGS) entry which is preliminary data.</text>
</comment>
<keyword evidence="2 8" id="KW-1277">Toxin-antitoxin system</keyword>
<evidence type="ECO:0000313" key="11">
    <source>
        <dbReference type="Proteomes" id="UP000054911"/>
    </source>
</evidence>
<keyword evidence="11" id="KW-1185">Reference proteome</keyword>
<dbReference type="OrthoDB" id="9804823at2"/>
<dbReference type="GO" id="GO:0016787">
    <property type="term" value="F:hydrolase activity"/>
    <property type="evidence" value="ECO:0007669"/>
    <property type="project" value="UniProtKB-KW"/>
</dbReference>
<evidence type="ECO:0000259" key="9">
    <source>
        <dbReference type="Pfam" id="PF01850"/>
    </source>
</evidence>
<evidence type="ECO:0000313" key="10">
    <source>
        <dbReference type="EMBL" id="SAK68474.1"/>
    </source>
</evidence>
<protein>
    <recommendedName>
        <fullName evidence="8">Ribonuclease VapC</fullName>
        <shortName evidence="8">RNase VapC</shortName>
        <ecNumber evidence="8">3.1.-.-</ecNumber>
    </recommendedName>
    <alternativeName>
        <fullName evidence="8">Toxin VapC</fullName>
    </alternativeName>
</protein>
<gene>
    <name evidence="8" type="primary">vapC</name>
    <name evidence="10" type="ORF">AWB80_03426</name>
</gene>
<evidence type="ECO:0000256" key="8">
    <source>
        <dbReference type="HAMAP-Rule" id="MF_00265"/>
    </source>
</evidence>
<dbReference type="EC" id="3.1.-.-" evidence="8"/>
<feature type="domain" description="PIN" evidence="9">
    <location>
        <begin position="2"/>
        <end position="126"/>
    </location>
</feature>
<dbReference type="RefSeq" id="WP_061175874.1">
    <property type="nucleotide sequence ID" value="NZ_FCOE02000010.1"/>
</dbReference>
<evidence type="ECO:0000256" key="2">
    <source>
        <dbReference type="ARBA" id="ARBA00022649"/>
    </source>
</evidence>
<dbReference type="PANTHER" id="PTHR33653:SF1">
    <property type="entry name" value="RIBONUCLEASE VAPC2"/>
    <property type="match status" value="1"/>
</dbReference>
<feature type="binding site" evidence="8">
    <location>
        <position position="5"/>
    </location>
    <ligand>
        <name>Mg(2+)</name>
        <dbReference type="ChEBI" id="CHEBI:18420"/>
    </ligand>
</feature>
<dbReference type="AlphaFoldDB" id="A0A158BEH3"/>
<dbReference type="STRING" id="1777141.AWB80_03426"/>
<dbReference type="SUPFAM" id="SSF88723">
    <property type="entry name" value="PIN domain-like"/>
    <property type="match status" value="1"/>
</dbReference>
<dbReference type="HAMAP" id="MF_00265">
    <property type="entry name" value="VapC_Nob1"/>
    <property type="match status" value="1"/>
</dbReference>
<dbReference type="Gene3D" id="3.40.50.1010">
    <property type="entry name" value="5'-nuclease"/>
    <property type="match status" value="1"/>
</dbReference>
<comment type="function">
    <text evidence="8">Toxic component of a toxin-antitoxin (TA) system. An RNase.</text>
</comment>
<dbReference type="Pfam" id="PF01850">
    <property type="entry name" value="PIN"/>
    <property type="match status" value="1"/>
</dbReference>
<keyword evidence="4 8" id="KW-0479">Metal-binding</keyword>
<evidence type="ECO:0000256" key="3">
    <source>
        <dbReference type="ARBA" id="ARBA00022722"/>
    </source>
</evidence>
<keyword evidence="3 8" id="KW-0540">Nuclease</keyword>
<dbReference type="GO" id="GO:0004540">
    <property type="term" value="F:RNA nuclease activity"/>
    <property type="evidence" value="ECO:0007669"/>
    <property type="project" value="InterPro"/>
</dbReference>
<dbReference type="PANTHER" id="PTHR33653">
    <property type="entry name" value="RIBONUCLEASE VAPC2"/>
    <property type="match status" value="1"/>
</dbReference>